<accession>M3ZLZ1</accession>
<feature type="transmembrane region" description="Helical" evidence="5">
    <location>
        <begin position="65"/>
        <end position="83"/>
    </location>
</feature>
<dbReference type="PANTHER" id="PTHR31918">
    <property type="entry name" value="TRANSMEMBRANE PROTEIN 181"/>
    <property type="match status" value="1"/>
</dbReference>
<keyword evidence="2 5" id="KW-0812">Transmembrane</keyword>
<reference evidence="9" key="2">
    <citation type="journal article" date="2013" name="Nat. Genet.">
        <title>The genome of the platyfish, Xiphophorus maculatus, provides insights into evolutionary adaptation and several complex traits.</title>
        <authorList>
            <person name="Schartl M."/>
            <person name="Walter R.B."/>
            <person name="Shen Y."/>
            <person name="Garcia T."/>
            <person name="Catchen J."/>
            <person name="Amores A."/>
            <person name="Braasch I."/>
            <person name="Chalopin D."/>
            <person name="Volff J.N."/>
            <person name="Lesch K.P."/>
            <person name="Bisazza A."/>
            <person name="Minx P."/>
            <person name="Hillier L."/>
            <person name="Wilson R.K."/>
            <person name="Fuerstenberg S."/>
            <person name="Boore J."/>
            <person name="Searle S."/>
            <person name="Postlethwait J.H."/>
            <person name="Warren W.C."/>
        </authorList>
    </citation>
    <scope>NUCLEOTIDE SEQUENCE [LARGE SCALE GENOMIC DNA]</scope>
    <source>
        <strain evidence="9">JP 163 A</strain>
    </source>
</reference>
<name>M3ZLZ1_XIPMA</name>
<feature type="transmembrane region" description="Helical" evidence="5">
    <location>
        <begin position="268"/>
        <end position="289"/>
    </location>
</feature>
<dbReference type="PANTHER" id="PTHR31918:SF1">
    <property type="entry name" value="TRANSMEMBRANE PROTEIN 181"/>
    <property type="match status" value="1"/>
</dbReference>
<keyword evidence="4 5" id="KW-0472">Membrane</keyword>
<evidence type="ECO:0000256" key="3">
    <source>
        <dbReference type="ARBA" id="ARBA00022989"/>
    </source>
</evidence>
<feature type="domain" description="TMEM181 GOLD" evidence="7">
    <location>
        <begin position="82"/>
        <end position="192"/>
    </location>
</feature>
<dbReference type="AlphaFoldDB" id="M3ZLZ1"/>
<evidence type="ECO:0000256" key="1">
    <source>
        <dbReference type="ARBA" id="ARBA00004141"/>
    </source>
</evidence>
<keyword evidence="3 5" id="KW-1133">Transmembrane helix</keyword>
<feature type="domain" description="Wntless-like transmembrane" evidence="6">
    <location>
        <begin position="193"/>
        <end position="449"/>
    </location>
</feature>
<evidence type="ECO:0000256" key="2">
    <source>
        <dbReference type="ARBA" id="ARBA00022692"/>
    </source>
</evidence>
<feature type="transmembrane region" description="Helical" evidence="5">
    <location>
        <begin position="239"/>
        <end position="262"/>
    </location>
</feature>
<feature type="transmembrane region" description="Helical" evidence="5">
    <location>
        <begin position="422"/>
        <end position="445"/>
    </location>
</feature>
<reference evidence="8" key="4">
    <citation type="submission" date="2025-09" db="UniProtKB">
        <authorList>
            <consortium name="Ensembl"/>
        </authorList>
    </citation>
    <scope>IDENTIFICATION</scope>
    <source>
        <strain evidence="8">JP 163 A</strain>
    </source>
</reference>
<evidence type="ECO:0000313" key="9">
    <source>
        <dbReference type="Proteomes" id="UP000002852"/>
    </source>
</evidence>
<dbReference type="HOGENOM" id="CLU_040299_0_0_1"/>
<dbReference type="InterPro" id="IPR047843">
    <property type="entry name" value="WLS-like_TM"/>
</dbReference>
<reference evidence="8" key="3">
    <citation type="submission" date="2025-08" db="UniProtKB">
        <authorList>
            <consortium name="Ensembl"/>
        </authorList>
    </citation>
    <scope>IDENTIFICATION</scope>
    <source>
        <strain evidence="8">JP 163 A</strain>
    </source>
</reference>
<dbReference type="Pfam" id="PF21885">
    <property type="entry name" value="TMEM181_GOLD"/>
    <property type="match status" value="1"/>
</dbReference>
<dbReference type="InterPro" id="IPR040416">
    <property type="entry name" value="TMEM181"/>
</dbReference>
<feature type="transmembrane region" description="Helical" evidence="5">
    <location>
        <begin position="380"/>
        <end position="402"/>
    </location>
</feature>
<dbReference type="InterPro" id="IPR054077">
    <property type="entry name" value="TMEM181_GOLD"/>
</dbReference>
<comment type="subcellular location">
    <subcellularLocation>
        <location evidence="1">Membrane</location>
        <topology evidence="1">Multi-pass membrane protein</topology>
    </subcellularLocation>
</comment>
<feature type="transmembrane region" description="Helical" evidence="5">
    <location>
        <begin position="301"/>
        <end position="324"/>
    </location>
</feature>
<sequence length="503" mass="58795">LDLLRSEFCDYSSGLENPLYSELKYFCRKIQEAYQDLKEDLTPYRDDRFYRLAPMRLYTLSKRHFVLVFVVFLICFGLTTEPFNLDSPPLTTYNQQLWLTCVMQAGNSNSTSFLPPHLNVDLNGVIQDASMKHIKKVQQKSRMLHCGAQKCDEIIVLHLGYLSYTRYQVAVSFQGLENISYEIKVKFVWKTYNPTFSQVEIWFRFVFVVLTFMVTCLFAHSLRKFSMRDWGIEQKWMSILLPLLLLYNDPFFPLSFLVNSWFPGTLDAFFQALFLCALLLFWLCVYHGIRVPGERKFLTFYLPKLIIVGLLWLSAVTLGVWQTVNELQDPTFNYKLDIANFQGMKVFFLIVVAFYILYLIFLIVRACSELKNMPYSDLRLKFLTALTFIVLVISMAILYLRFGAKALQDNFVSELSTHYQNYILSEFLSFYGLLNFYLYTLAFVYSPSKNALYDSQLKDNPAFSMLNDSDDEVIYGSDYEEMPLQNGRANKVTTKYQDDSDSN</sequence>
<keyword evidence="9" id="KW-1185">Reference proteome</keyword>
<dbReference type="GeneTree" id="ENSGT00390000007183"/>
<organism evidence="8 9">
    <name type="scientific">Xiphophorus maculatus</name>
    <name type="common">Southern platyfish</name>
    <name type="synonym">Platypoecilus maculatus</name>
    <dbReference type="NCBI Taxonomy" id="8083"/>
    <lineage>
        <taxon>Eukaryota</taxon>
        <taxon>Metazoa</taxon>
        <taxon>Chordata</taxon>
        <taxon>Craniata</taxon>
        <taxon>Vertebrata</taxon>
        <taxon>Euteleostomi</taxon>
        <taxon>Actinopterygii</taxon>
        <taxon>Neopterygii</taxon>
        <taxon>Teleostei</taxon>
        <taxon>Neoteleostei</taxon>
        <taxon>Acanthomorphata</taxon>
        <taxon>Ovalentaria</taxon>
        <taxon>Atherinomorphae</taxon>
        <taxon>Cyprinodontiformes</taxon>
        <taxon>Poeciliidae</taxon>
        <taxon>Poeciliinae</taxon>
        <taxon>Xiphophorus</taxon>
    </lineage>
</organism>
<dbReference type="InParanoid" id="M3ZLZ1"/>
<dbReference type="OMA" id="QLWVIAK"/>
<dbReference type="FunCoup" id="M3ZLZ1">
    <property type="interactions" value="194"/>
</dbReference>
<dbReference type="STRING" id="8083.ENSXMAP00000003233"/>
<dbReference type="Proteomes" id="UP000002852">
    <property type="component" value="Unassembled WGS sequence"/>
</dbReference>
<evidence type="ECO:0000256" key="4">
    <source>
        <dbReference type="ARBA" id="ARBA00023136"/>
    </source>
</evidence>
<evidence type="ECO:0000256" key="5">
    <source>
        <dbReference type="SAM" id="Phobius"/>
    </source>
</evidence>
<reference evidence="9" key="1">
    <citation type="submission" date="2012-01" db="EMBL/GenBank/DDBJ databases">
        <authorList>
            <person name="Walter R."/>
            <person name="Schartl M."/>
            <person name="Warren W."/>
        </authorList>
    </citation>
    <scope>NUCLEOTIDE SEQUENCE [LARGE SCALE GENOMIC DNA]</scope>
    <source>
        <strain evidence="9">JP 163 A</strain>
    </source>
</reference>
<evidence type="ECO:0000259" key="6">
    <source>
        <dbReference type="Pfam" id="PF06664"/>
    </source>
</evidence>
<dbReference type="Pfam" id="PF06664">
    <property type="entry name" value="WLS-like_TM"/>
    <property type="match status" value="1"/>
</dbReference>
<dbReference type="Ensembl" id="ENSXMAT00000003238.2">
    <property type="protein sequence ID" value="ENSXMAP00000003233.2"/>
    <property type="gene ID" value="ENSXMAG00000003212.2"/>
</dbReference>
<evidence type="ECO:0000313" key="8">
    <source>
        <dbReference type="Ensembl" id="ENSXMAP00000003233.2"/>
    </source>
</evidence>
<dbReference type="GO" id="GO:0015643">
    <property type="term" value="F:toxic substance binding"/>
    <property type="evidence" value="ECO:0007669"/>
    <property type="project" value="InterPro"/>
</dbReference>
<dbReference type="eggNOG" id="ENOG502QPXU">
    <property type="taxonomic scope" value="Eukaryota"/>
</dbReference>
<dbReference type="GO" id="GO:0016020">
    <property type="term" value="C:membrane"/>
    <property type="evidence" value="ECO:0007669"/>
    <property type="project" value="UniProtKB-SubCell"/>
</dbReference>
<feature type="transmembrane region" description="Helical" evidence="5">
    <location>
        <begin position="201"/>
        <end position="219"/>
    </location>
</feature>
<feature type="transmembrane region" description="Helical" evidence="5">
    <location>
        <begin position="344"/>
        <end position="368"/>
    </location>
</feature>
<evidence type="ECO:0000259" key="7">
    <source>
        <dbReference type="Pfam" id="PF21885"/>
    </source>
</evidence>
<protein>
    <submittedName>
        <fullName evidence="8">Transmembrane protein 181</fullName>
    </submittedName>
</protein>
<proteinExistence type="predicted"/>